<accession>A0A1W2C872</accession>
<dbReference type="Pfam" id="PF03741">
    <property type="entry name" value="TerC"/>
    <property type="match status" value="1"/>
</dbReference>
<keyword evidence="4 6" id="KW-1133">Transmembrane helix</keyword>
<dbReference type="AlphaFoldDB" id="A0A1W2C872"/>
<evidence type="ECO:0000256" key="3">
    <source>
        <dbReference type="ARBA" id="ARBA00022692"/>
    </source>
</evidence>
<feature type="transmembrane region" description="Helical" evidence="6">
    <location>
        <begin position="203"/>
        <end position="223"/>
    </location>
</feature>
<evidence type="ECO:0000256" key="2">
    <source>
        <dbReference type="ARBA" id="ARBA00007511"/>
    </source>
</evidence>
<feature type="transmembrane region" description="Helical" evidence="6">
    <location>
        <begin position="140"/>
        <end position="164"/>
    </location>
</feature>
<protein>
    <submittedName>
        <fullName evidence="7">Membrane protein TerC, possibly involved in tellurium resistance</fullName>
    </submittedName>
</protein>
<dbReference type="GO" id="GO:0016020">
    <property type="term" value="C:membrane"/>
    <property type="evidence" value="ECO:0007669"/>
    <property type="project" value="UniProtKB-SubCell"/>
</dbReference>
<feature type="transmembrane region" description="Helical" evidence="6">
    <location>
        <begin position="53"/>
        <end position="75"/>
    </location>
</feature>
<proteinExistence type="inferred from homology"/>
<evidence type="ECO:0000313" key="7">
    <source>
        <dbReference type="EMBL" id="SMC81373.1"/>
    </source>
</evidence>
<sequence>MEAELEFLFDTQTIIAFFTLAILEIVLGIDNIIFISIIANRLPLEIRNQVRRFGLLFALITRVLLLLSLSWVMGLTAPLFNIVDQEISGRDLILLLGGIFLLWKSSKEIYLEVEAAETAQEAEAISEVNSEQLKKSTKKLFWGSVIQIGILDIVFSLDSVITAVGLVDEILIMIAAVIASIVIMLFAAKPIGEFVNNHPSIKVLALSFLSVVGIVLVAEGLSFHIPKGYIYFGMAFSFAVEILNIRSRTKKTKI</sequence>
<evidence type="ECO:0000256" key="1">
    <source>
        <dbReference type="ARBA" id="ARBA00004141"/>
    </source>
</evidence>
<keyword evidence="3 6" id="KW-0812">Transmembrane</keyword>
<evidence type="ECO:0000256" key="6">
    <source>
        <dbReference type="SAM" id="Phobius"/>
    </source>
</evidence>
<dbReference type="PANTHER" id="PTHR30238:SF4">
    <property type="entry name" value="SLL1022 PROTEIN"/>
    <property type="match status" value="1"/>
</dbReference>
<evidence type="ECO:0000256" key="5">
    <source>
        <dbReference type="ARBA" id="ARBA00023136"/>
    </source>
</evidence>
<dbReference type="Proteomes" id="UP000192708">
    <property type="component" value="Unassembled WGS sequence"/>
</dbReference>
<dbReference type="STRING" id="1938817.SAMN06296008_12018"/>
<dbReference type="OrthoDB" id="9805314at2"/>
<feature type="transmembrane region" description="Helical" evidence="6">
    <location>
        <begin position="170"/>
        <end position="191"/>
    </location>
</feature>
<keyword evidence="5 6" id="KW-0472">Membrane</keyword>
<feature type="transmembrane region" description="Helical" evidence="6">
    <location>
        <begin position="14"/>
        <end position="41"/>
    </location>
</feature>
<organism evidence="7 8">
    <name type="scientific">Polynucleobacter kasalickyi</name>
    <dbReference type="NCBI Taxonomy" id="1938817"/>
    <lineage>
        <taxon>Bacteria</taxon>
        <taxon>Pseudomonadati</taxon>
        <taxon>Pseudomonadota</taxon>
        <taxon>Betaproteobacteria</taxon>
        <taxon>Burkholderiales</taxon>
        <taxon>Burkholderiaceae</taxon>
        <taxon>Polynucleobacter</taxon>
    </lineage>
</organism>
<comment type="similarity">
    <text evidence="2">Belongs to the TerC family.</text>
</comment>
<reference evidence="7 8" key="1">
    <citation type="submission" date="2017-04" db="EMBL/GenBank/DDBJ databases">
        <authorList>
            <person name="Afonso C.L."/>
            <person name="Miller P.J."/>
            <person name="Scott M.A."/>
            <person name="Spackman E."/>
            <person name="Goraichik I."/>
            <person name="Dimitrov K.M."/>
            <person name="Suarez D.L."/>
            <person name="Swayne D.E."/>
        </authorList>
    </citation>
    <scope>NUCLEOTIDE SEQUENCE [LARGE SCALE GENOMIC DNA]</scope>
    <source>
        <strain evidence="7 8">VK13</strain>
    </source>
</reference>
<keyword evidence="8" id="KW-1185">Reference proteome</keyword>
<feature type="transmembrane region" description="Helical" evidence="6">
    <location>
        <begin position="229"/>
        <end position="245"/>
    </location>
</feature>
<evidence type="ECO:0000313" key="8">
    <source>
        <dbReference type="Proteomes" id="UP000192708"/>
    </source>
</evidence>
<gene>
    <name evidence="7" type="ORF">SAMN06296008_12018</name>
</gene>
<dbReference type="InterPro" id="IPR005496">
    <property type="entry name" value="Integral_membrane_TerC"/>
</dbReference>
<name>A0A1W2C872_9BURK</name>
<evidence type="ECO:0000256" key="4">
    <source>
        <dbReference type="ARBA" id="ARBA00022989"/>
    </source>
</evidence>
<dbReference type="PANTHER" id="PTHR30238">
    <property type="entry name" value="MEMBRANE BOUND PREDICTED REDOX MODULATOR"/>
    <property type="match status" value="1"/>
</dbReference>
<feature type="transmembrane region" description="Helical" evidence="6">
    <location>
        <begin position="87"/>
        <end position="103"/>
    </location>
</feature>
<comment type="subcellular location">
    <subcellularLocation>
        <location evidence="1">Membrane</location>
        <topology evidence="1">Multi-pass membrane protein</topology>
    </subcellularLocation>
</comment>
<dbReference type="EMBL" id="FWXJ01000020">
    <property type="protein sequence ID" value="SMC81373.1"/>
    <property type="molecule type" value="Genomic_DNA"/>
</dbReference>